<keyword evidence="3" id="KW-1185">Reference proteome</keyword>
<dbReference type="AlphaFoldDB" id="H6RAP9"/>
<dbReference type="Proteomes" id="UP000008190">
    <property type="component" value="Chromosome"/>
</dbReference>
<dbReference type="PANTHER" id="PTHR30336:SF20">
    <property type="entry name" value="DUF218 DOMAIN-CONTAINING PROTEIN"/>
    <property type="match status" value="1"/>
</dbReference>
<sequence length="222" mass="24706">MSMVELPARIRADVETLWSFTQMHQAVRSADIGIGLGSHDLAVADWAATLYRQGRIPMIVFSGANSPTTTAVFPRGEAVHYRERALALGVPAEAVLVEPEATNTSENIAFTHRLLRQAGLLDAIRSAVLICRPYHQRRTHAVCRKLWPEVDIVCTSSPVSLDDYLCAIGDVNRVVTMLVGEVQRAWLYPMKGWAIPIEVPDEVRSAYRRLVDAGYDDRLLPE</sequence>
<proteinExistence type="predicted"/>
<feature type="domain" description="DUF218" evidence="1">
    <location>
        <begin position="42"/>
        <end position="154"/>
    </location>
</feature>
<evidence type="ECO:0000259" key="1">
    <source>
        <dbReference type="Pfam" id="PF02698"/>
    </source>
</evidence>
<dbReference type="Pfam" id="PF02698">
    <property type="entry name" value="DUF218"/>
    <property type="match status" value="1"/>
</dbReference>
<organism evidence="2 3">
    <name type="scientific">Nocardia cyriacigeorgica (strain GUH-2)</name>
    <dbReference type="NCBI Taxonomy" id="1127134"/>
    <lineage>
        <taxon>Bacteria</taxon>
        <taxon>Bacillati</taxon>
        <taxon>Actinomycetota</taxon>
        <taxon>Actinomycetes</taxon>
        <taxon>Mycobacteriales</taxon>
        <taxon>Nocardiaceae</taxon>
        <taxon>Nocardia</taxon>
    </lineage>
</organism>
<dbReference type="GO" id="GO:0005886">
    <property type="term" value="C:plasma membrane"/>
    <property type="evidence" value="ECO:0007669"/>
    <property type="project" value="TreeGrafter"/>
</dbReference>
<dbReference type="PANTHER" id="PTHR30336">
    <property type="entry name" value="INNER MEMBRANE PROTEIN, PROBABLE PERMEASE"/>
    <property type="match status" value="1"/>
</dbReference>
<name>H6RAP9_NOCCG</name>
<dbReference type="CDD" id="cd06259">
    <property type="entry name" value="YdcF-like"/>
    <property type="match status" value="1"/>
</dbReference>
<dbReference type="STRING" id="1127134.NOCYR_5513"/>
<gene>
    <name evidence="2" type="ordered locus">NOCYR_5513</name>
</gene>
<protein>
    <recommendedName>
        <fullName evidence="1">DUF218 domain-containing protein</fullName>
    </recommendedName>
</protein>
<dbReference type="eggNOG" id="COG1434">
    <property type="taxonomic scope" value="Bacteria"/>
</dbReference>
<accession>H6RAP9</accession>
<dbReference type="Gene3D" id="3.40.50.620">
    <property type="entry name" value="HUPs"/>
    <property type="match status" value="1"/>
</dbReference>
<dbReference type="KEGG" id="ncy:NOCYR_5513"/>
<evidence type="ECO:0000313" key="3">
    <source>
        <dbReference type="Proteomes" id="UP000008190"/>
    </source>
</evidence>
<dbReference type="InterPro" id="IPR003848">
    <property type="entry name" value="DUF218"/>
</dbReference>
<dbReference type="InterPro" id="IPR051599">
    <property type="entry name" value="Cell_Envelope_Assoc"/>
</dbReference>
<reference evidence="2 3" key="1">
    <citation type="journal article" date="2012" name="J. Bacteriol.">
        <title>Genome sequence of the human- and animal-pathogenic strain Nocardia cyriacigeorgica GUH-2.</title>
        <authorList>
            <person name="Zoropogui A."/>
            <person name="Pujic P."/>
            <person name="Normand P."/>
            <person name="Barbe V."/>
            <person name="Beaman B."/>
            <person name="Beaman L."/>
            <person name="Boiron P."/>
            <person name="Colinon C."/>
            <person name="Deredjian A."/>
            <person name="Graindorge A."/>
            <person name="Mangenot S."/>
            <person name="Nazaret S."/>
            <person name="Neto M."/>
            <person name="Petit S."/>
            <person name="Roche D."/>
            <person name="Vallenet D."/>
            <person name="Rodriguez-Nava V."/>
            <person name="Richard Y."/>
            <person name="Cournoyer B."/>
            <person name="Blaha D."/>
        </authorList>
    </citation>
    <scope>NUCLEOTIDE SEQUENCE [LARGE SCALE GENOMIC DNA]</scope>
    <source>
        <strain evidence="2 3">GUH-2</strain>
    </source>
</reference>
<evidence type="ECO:0000313" key="2">
    <source>
        <dbReference type="EMBL" id="CCF66260.1"/>
    </source>
</evidence>
<dbReference type="EMBL" id="FO082843">
    <property type="protein sequence ID" value="CCF66260.1"/>
    <property type="molecule type" value="Genomic_DNA"/>
</dbReference>
<dbReference type="HOGENOM" id="CLU_064561_0_0_11"/>
<dbReference type="InterPro" id="IPR014729">
    <property type="entry name" value="Rossmann-like_a/b/a_fold"/>
</dbReference>